<dbReference type="EMBL" id="QWIJ01000930">
    <property type="protein sequence ID" value="RMX77667.1"/>
    <property type="molecule type" value="Genomic_DNA"/>
</dbReference>
<feature type="compositionally biased region" description="Basic and acidic residues" evidence="1">
    <location>
        <begin position="623"/>
        <end position="641"/>
    </location>
</feature>
<protein>
    <recommendedName>
        <fullName evidence="4">Fungal N-terminal domain-containing protein</fullName>
    </recommendedName>
</protein>
<feature type="compositionally biased region" description="Basic and acidic residues" evidence="1">
    <location>
        <begin position="289"/>
        <end position="302"/>
    </location>
</feature>
<evidence type="ECO:0000313" key="3">
    <source>
        <dbReference type="Proteomes" id="UP000281245"/>
    </source>
</evidence>
<feature type="compositionally biased region" description="Basic and acidic residues" evidence="1">
    <location>
        <begin position="239"/>
        <end position="251"/>
    </location>
</feature>
<feature type="region of interest" description="Disordered" evidence="1">
    <location>
        <begin position="146"/>
        <end position="312"/>
    </location>
</feature>
<gene>
    <name evidence="2" type="ORF">D0869_09704</name>
</gene>
<dbReference type="Proteomes" id="UP000281245">
    <property type="component" value="Unassembled WGS sequence"/>
</dbReference>
<feature type="compositionally biased region" description="Polar residues" evidence="1">
    <location>
        <begin position="254"/>
        <end position="288"/>
    </location>
</feature>
<dbReference type="OrthoDB" id="3865772at2759"/>
<sequence length="696" mass="78368">MPTGVEEASAILAFVQVGFSLAKTCTTLVGEYREAPDELATLANAIVDTLAHIETIKSLLEENETTHGWNANGIDLAKSCLDEAERLLCVESPGLDLLAGLGRLMKVSPRPAENAAYIDPVQGLCGEQRRLARDRAVVLVRGRQAQRAQRKYLGQHTNMPSHRNRASRDGQNDNSVAQDPTSGVETSQEARVENDSKTTAKAVPKLPGQLDSLDEVDNASHSENTREKNRDAQGTADIPLKDTKEASDPLRESINATDSSRASHISRPTNEGSTPTAMKNQNSITVDQTAKHVEKDEDRENEGPGTTHQHTLSAGREVELHAGNHVDEDFNLAQRAQSVAIHRSGKIAKGIKIRFWKTVFGRLILRKKVADPLCHSTQESSLRNADSKLVEVSKLWRMGKWSLTKRTGLQTSTKFVSFIVTLAAEAHSIVLAHLNRDELNSLSRHATTHDDRPEANLTSQIYASLPTYTHRDLDRRLELKRIESRCHSRGHEIIYAEILGMKIFKARRMIRQKLLDPGASLTANKILLVFQEREEAEIVPEFDGSQRTNKPVPVINNIYMDQESLNKPLDAFDANFGESHGHSSMETIMRREDRRREWEREREESREALAERWEREKKEFKRREEEKRKRIEEEEQQRREDDADDDEEVDLFGNSLGLSDNELVQRLLEMYTNTHSSLEARSEEAADEAQGHGVPP</sequence>
<feature type="compositionally biased region" description="Basic and acidic residues" evidence="1">
    <location>
        <begin position="579"/>
        <end position="609"/>
    </location>
</feature>
<evidence type="ECO:0008006" key="4">
    <source>
        <dbReference type="Google" id="ProtNLM"/>
    </source>
</evidence>
<feature type="compositionally biased region" description="Basic and acidic residues" evidence="1">
    <location>
        <begin position="218"/>
        <end position="231"/>
    </location>
</feature>
<evidence type="ECO:0000256" key="1">
    <source>
        <dbReference type="SAM" id="MobiDB-lite"/>
    </source>
</evidence>
<feature type="region of interest" description="Disordered" evidence="1">
    <location>
        <begin position="675"/>
        <end position="696"/>
    </location>
</feature>
<feature type="region of interest" description="Disordered" evidence="1">
    <location>
        <begin position="623"/>
        <end position="656"/>
    </location>
</feature>
<evidence type="ECO:0000313" key="2">
    <source>
        <dbReference type="EMBL" id="RMX77667.1"/>
    </source>
</evidence>
<proteinExistence type="predicted"/>
<feature type="compositionally biased region" description="Basic and acidic residues" evidence="1">
    <location>
        <begin position="188"/>
        <end position="198"/>
    </location>
</feature>
<feature type="region of interest" description="Disordered" evidence="1">
    <location>
        <begin position="576"/>
        <end position="609"/>
    </location>
</feature>
<accession>A0A3M6WGK2</accession>
<organism evidence="2 3">
    <name type="scientific">Hortaea werneckii</name>
    <name type="common">Black yeast</name>
    <name type="synonym">Cladosporium werneckii</name>
    <dbReference type="NCBI Taxonomy" id="91943"/>
    <lineage>
        <taxon>Eukaryota</taxon>
        <taxon>Fungi</taxon>
        <taxon>Dikarya</taxon>
        <taxon>Ascomycota</taxon>
        <taxon>Pezizomycotina</taxon>
        <taxon>Dothideomycetes</taxon>
        <taxon>Dothideomycetidae</taxon>
        <taxon>Mycosphaerellales</taxon>
        <taxon>Teratosphaeriaceae</taxon>
        <taxon>Hortaea</taxon>
    </lineage>
</organism>
<comment type="caution">
    <text evidence="2">The sequence shown here is derived from an EMBL/GenBank/DDBJ whole genome shotgun (WGS) entry which is preliminary data.</text>
</comment>
<name>A0A3M6WGK2_HORWE</name>
<reference evidence="2 3" key="1">
    <citation type="journal article" date="2018" name="BMC Genomics">
        <title>Genomic evidence for intraspecific hybridization in a clonal and extremely halotolerant yeast.</title>
        <authorList>
            <person name="Gostincar C."/>
            <person name="Stajich J.E."/>
            <person name="Zupancic J."/>
            <person name="Zalar P."/>
            <person name="Gunde-Cimerman N."/>
        </authorList>
    </citation>
    <scope>NUCLEOTIDE SEQUENCE [LARGE SCALE GENOMIC DNA]</scope>
    <source>
        <strain evidence="2 3">EXF-6656</strain>
    </source>
</reference>
<dbReference type="AlphaFoldDB" id="A0A3M6WGK2"/>
<feature type="compositionally biased region" description="Polar residues" evidence="1">
    <location>
        <begin position="172"/>
        <end position="187"/>
    </location>
</feature>